<dbReference type="InterPro" id="IPR023809">
    <property type="entry name" value="Thiopep_bacteriocin_synth_dom"/>
</dbReference>
<dbReference type="InterPro" id="IPR006827">
    <property type="entry name" value="Lant_deHydtase_N"/>
</dbReference>
<dbReference type="Proteomes" id="UP000243799">
    <property type="component" value="Unassembled WGS sequence"/>
</dbReference>
<reference evidence="4" key="1">
    <citation type="submission" date="2016-10" db="EMBL/GenBank/DDBJ databases">
        <authorList>
            <person name="Varghese N."/>
            <person name="Submissions S."/>
        </authorList>
    </citation>
    <scope>NUCLEOTIDE SEQUENCE [LARGE SCALE GENOMIC DNA]</scope>
    <source>
        <strain evidence="4">CGMCC 4.3568</strain>
    </source>
</reference>
<proteinExistence type="predicted"/>
<dbReference type="NCBIfam" id="TIGR03891">
    <property type="entry name" value="thiopep_ocin"/>
    <property type="match status" value="1"/>
</dbReference>
<accession>A0A1I1CPE8</accession>
<dbReference type="STRING" id="490629.SAMN05216266_1454"/>
<name>A0A1I1CPE8_9PSEU</name>
<feature type="domain" description="Lantibiotic dehydratase N-terminal" evidence="1">
    <location>
        <begin position="53"/>
        <end position="692"/>
    </location>
</feature>
<evidence type="ECO:0000259" key="1">
    <source>
        <dbReference type="Pfam" id="PF04738"/>
    </source>
</evidence>
<evidence type="ECO:0000259" key="2">
    <source>
        <dbReference type="Pfam" id="PF14028"/>
    </source>
</evidence>
<sequence length="1027" mass="111949">MPSRSSAVYVPGGAAVLRASTDPSGLDLPSALDLYGDGGIERGIAWLTMQWQRADVRTAVGYASPALSRQIDEMVAAGSRDLRAVRRVVISLASYLLRWQQRPTPFGLFAGVGLARIGAAAKVRWGFEHRVAVRADAAWLGDVITRLHQCVPLLERISVVVNNAGSVRGDRFVAPGSPPDGAGQELAPIEVSIGLGRPVRAAVEAAQKPVRFGALREQIMARFPAATRQSVDTMLTGLLDEGILISSLSAPMTCQDPLDHVCTKLEAVEAKTIPEVTHTVRELTTIREQLAGEAVAVTETEVTRRMQALSAVADMPLLADTILDCDVEIPEQVAQEARDAVRVLYRLSPYPLGYPAWRDYHSRFRARYGIGALVQVLELVADSGLGLPAGFLGSSRGRTAHQMSERDEKLLAMIQRATVDGTGEIVLTDQAIEDLTASDPADLHLPARVEVAVEIHSNGVEALSRGRFTLAVTGTPRPGSSMAGRHAHLLPDDGRDAVAASFTAAEPGTVAAQLSFTPRKRRNENVARTEQLLPHVIPVAEHHERDEHLINLTDLAVTADDRRFYLVQISTGQRVEPRVTHALEAGVHTPPLARFLAEITTARASVYKAFHFGAAARLPYLPRVRYRRTILSPARWLLAAGDLPGRRASFAVWEAGLDAWRQQSRVPACVALVELDRRQPVDLNHPLHRLLLRTRLDRGGRLELRETSGPADIAWLGRAHELLIPLVLDSAAAASRSSSIAVPQQVVASDASHLPGDSPILCAQIYGHPDRFDEVLTERLPSLLGAFGDVALNWWFRRHRQMSRPDDDQYLVLYLRLPQSSAYGSAAERLVEWASTLRSERLLSHVALTTHEPQTGRYGHGSALERAYDLFAADSAAALAQIALTIRTGTHRQAVAAASFVDVAVNFAGSVQSGLDWLLRELRQQHGRLQPALRDRALELTDPEAVWTSLRSVSGGEKVVTAWQRRAVALAAYRVALAEQRDPLTVLPSLLHLHHIRAVGVDPALERVTGRLARASARRAAARRGEI</sequence>
<keyword evidence="4" id="KW-1185">Reference proteome</keyword>
<dbReference type="Pfam" id="PF04738">
    <property type="entry name" value="Lant_dehydr_N"/>
    <property type="match status" value="1"/>
</dbReference>
<evidence type="ECO:0000313" key="4">
    <source>
        <dbReference type="Proteomes" id="UP000243799"/>
    </source>
</evidence>
<feature type="domain" description="Thiopeptide-type bacteriocin biosynthesis" evidence="2">
    <location>
        <begin position="761"/>
        <end position="1014"/>
    </location>
</feature>
<dbReference type="EMBL" id="FOKG01000045">
    <property type="protein sequence ID" value="SFB64575.1"/>
    <property type="molecule type" value="Genomic_DNA"/>
</dbReference>
<evidence type="ECO:0000313" key="3">
    <source>
        <dbReference type="EMBL" id="SFB64575.1"/>
    </source>
</evidence>
<protein>
    <submittedName>
        <fullName evidence="3">Thiopeptide-type bacteriocin biosynthesis domain-containing protein</fullName>
    </submittedName>
</protein>
<gene>
    <name evidence="3" type="ORF">SAMN05216266_1454</name>
</gene>
<dbReference type="AlphaFoldDB" id="A0A1I1CPE8"/>
<dbReference type="OrthoDB" id="1273722at2"/>
<organism evidence="3 4">
    <name type="scientific">Amycolatopsis marina</name>
    <dbReference type="NCBI Taxonomy" id="490629"/>
    <lineage>
        <taxon>Bacteria</taxon>
        <taxon>Bacillati</taxon>
        <taxon>Actinomycetota</taxon>
        <taxon>Actinomycetes</taxon>
        <taxon>Pseudonocardiales</taxon>
        <taxon>Pseudonocardiaceae</taxon>
        <taxon>Amycolatopsis</taxon>
    </lineage>
</organism>
<dbReference type="Pfam" id="PF14028">
    <property type="entry name" value="Lant_dehydr_C"/>
    <property type="match status" value="1"/>
</dbReference>